<gene>
    <name evidence="8" type="ORF">RND81_08G164600</name>
</gene>
<dbReference type="Pfam" id="PF04576">
    <property type="entry name" value="Zein-binding"/>
    <property type="match status" value="1"/>
</dbReference>
<dbReference type="PROSITE" id="PS51775">
    <property type="entry name" value="GTD_BINDING"/>
    <property type="match status" value="1"/>
</dbReference>
<dbReference type="Proteomes" id="UP001443914">
    <property type="component" value="Unassembled WGS sequence"/>
</dbReference>
<sequence>MAKDFVSFPPKSLVECCNCGCSCSLTTGDSSTGLWIRSVKRKYDEFERSGRFYIPGLDILPLARVGIENECALLRETVSSQQSTIQELCLELEEERNASSSAANEAMSMILRLQGEKAEIQMEARQFKRFAEEKISHDAQEISALEDVLYKREQTIQALTCEIQSYKHRMMSYGLTEYEAEGMNGNYSRNQSFYSAVDSLGYAYPPLRCNLNESQAQSEFEDDAVDIEKYPFGDTPRSQDLKNLEYRINQLEGTPRGDQMNADFGTRPVLEKVIVGHSPRRSRHSRRISADSSSSLPAFGRDLGTDYPFDSPRYGTSFKKLDCVAEELRKSDCASDYDDDMSDRVYTIDSVNPGSQYNNFMDPKVGAKFCDEYVPTPRGSLAYGDAAEPEVKKLYLRLQALEADRESMRQTIMSMQTDKAQLVLLREIASQLCKDMRPSKPMPVQKFSAVRTFSFFAVFKWMLSFVFWRKKARQSKYMFDLTPDNVGLLMLLDKSPRGKLWRCVRSTQIHK</sequence>
<keyword evidence="2 6" id="KW-0812">Transmembrane</keyword>
<evidence type="ECO:0000256" key="3">
    <source>
        <dbReference type="ARBA" id="ARBA00022989"/>
    </source>
</evidence>
<dbReference type="GO" id="GO:0080115">
    <property type="term" value="F:myosin XI tail binding"/>
    <property type="evidence" value="ECO:0007669"/>
    <property type="project" value="UniProtKB-ARBA"/>
</dbReference>
<keyword evidence="9" id="KW-1185">Reference proteome</keyword>
<evidence type="ECO:0000256" key="1">
    <source>
        <dbReference type="ARBA" id="ARBA00004370"/>
    </source>
</evidence>
<comment type="caution">
    <text evidence="8">The sequence shown here is derived from an EMBL/GenBank/DDBJ whole genome shotgun (WGS) entry which is preliminary data.</text>
</comment>
<evidence type="ECO:0000313" key="8">
    <source>
        <dbReference type="EMBL" id="KAK9699277.1"/>
    </source>
</evidence>
<dbReference type="InterPro" id="IPR007656">
    <property type="entry name" value="GTD-bd"/>
</dbReference>
<name>A0AAW1J870_SAPOF</name>
<comment type="subcellular location">
    <subcellularLocation>
        <location evidence="1">Membrane</location>
    </subcellularLocation>
</comment>
<evidence type="ECO:0000256" key="5">
    <source>
        <dbReference type="SAM" id="Coils"/>
    </source>
</evidence>
<evidence type="ECO:0000313" key="9">
    <source>
        <dbReference type="Proteomes" id="UP001443914"/>
    </source>
</evidence>
<keyword evidence="5" id="KW-0175">Coiled coil</keyword>
<dbReference type="GO" id="GO:0016020">
    <property type="term" value="C:membrane"/>
    <property type="evidence" value="ECO:0007669"/>
    <property type="project" value="UniProtKB-SubCell"/>
</dbReference>
<dbReference type="EMBL" id="JBDFQZ010000008">
    <property type="protein sequence ID" value="KAK9699277.1"/>
    <property type="molecule type" value="Genomic_DNA"/>
</dbReference>
<protein>
    <recommendedName>
        <fullName evidence="7">GTD-binding domain-containing protein</fullName>
    </recommendedName>
</protein>
<reference evidence="8" key="1">
    <citation type="submission" date="2024-03" db="EMBL/GenBank/DDBJ databases">
        <title>WGS assembly of Saponaria officinalis var. Norfolk2.</title>
        <authorList>
            <person name="Jenkins J."/>
            <person name="Shu S."/>
            <person name="Grimwood J."/>
            <person name="Barry K."/>
            <person name="Goodstein D."/>
            <person name="Schmutz J."/>
            <person name="Leebens-Mack J."/>
            <person name="Osbourn A."/>
        </authorList>
    </citation>
    <scope>NUCLEOTIDE SEQUENCE [LARGE SCALE GENOMIC DNA]</scope>
    <source>
        <strain evidence="8">JIC</strain>
    </source>
</reference>
<dbReference type="PANTHER" id="PTHR31422">
    <property type="entry name" value="BNAANNG28530D PROTEIN"/>
    <property type="match status" value="1"/>
</dbReference>
<feature type="transmembrane region" description="Helical" evidence="6">
    <location>
        <begin position="449"/>
        <end position="468"/>
    </location>
</feature>
<dbReference type="PANTHER" id="PTHR31422:SF0">
    <property type="entry name" value="MYOSIN-BINDING PROTEIN 7"/>
    <property type="match status" value="1"/>
</dbReference>
<proteinExistence type="predicted"/>
<evidence type="ECO:0000259" key="7">
    <source>
        <dbReference type="PROSITE" id="PS51775"/>
    </source>
</evidence>
<feature type="domain" description="GTD-binding" evidence="7">
    <location>
        <begin position="69"/>
        <end position="167"/>
    </location>
</feature>
<dbReference type="AlphaFoldDB" id="A0AAW1J870"/>
<evidence type="ECO:0000256" key="4">
    <source>
        <dbReference type="ARBA" id="ARBA00023136"/>
    </source>
</evidence>
<accession>A0AAW1J870</accession>
<keyword evidence="4 6" id="KW-0472">Membrane</keyword>
<keyword evidence="3 6" id="KW-1133">Transmembrane helix</keyword>
<evidence type="ECO:0000256" key="6">
    <source>
        <dbReference type="SAM" id="Phobius"/>
    </source>
</evidence>
<organism evidence="8 9">
    <name type="scientific">Saponaria officinalis</name>
    <name type="common">Common soapwort</name>
    <name type="synonym">Lychnis saponaria</name>
    <dbReference type="NCBI Taxonomy" id="3572"/>
    <lineage>
        <taxon>Eukaryota</taxon>
        <taxon>Viridiplantae</taxon>
        <taxon>Streptophyta</taxon>
        <taxon>Embryophyta</taxon>
        <taxon>Tracheophyta</taxon>
        <taxon>Spermatophyta</taxon>
        <taxon>Magnoliopsida</taxon>
        <taxon>eudicotyledons</taxon>
        <taxon>Gunneridae</taxon>
        <taxon>Pentapetalae</taxon>
        <taxon>Caryophyllales</taxon>
        <taxon>Caryophyllaceae</taxon>
        <taxon>Caryophylleae</taxon>
        <taxon>Saponaria</taxon>
    </lineage>
</organism>
<evidence type="ECO:0000256" key="2">
    <source>
        <dbReference type="ARBA" id="ARBA00022692"/>
    </source>
</evidence>
<feature type="coiled-coil region" evidence="5">
    <location>
        <begin position="391"/>
        <end position="418"/>
    </location>
</feature>